<keyword evidence="7" id="KW-0472">Membrane</keyword>
<dbReference type="PROSITE" id="PS50026">
    <property type="entry name" value="EGF_3"/>
    <property type="match status" value="1"/>
</dbReference>
<keyword evidence="2 5" id="KW-0245">EGF-like domain</keyword>
<keyword evidence="4" id="KW-0325">Glycoprotein</keyword>
<dbReference type="FunCoup" id="G5ANP7">
    <property type="interactions" value="78"/>
</dbReference>
<feature type="disulfide bond" evidence="5">
    <location>
        <begin position="112"/>
        <end position="121"/>
    </location>
</feature>
<evidence type="ECO:0000313" key="10">
    <source>
        <dbReference type="Proteomes" id="UP000006813"/>
    </source>
</evidence>
<dbReference type="InterPro" id="IPR000742">
    <property type="entry name" value="EGF"/>
</dbReference>
<dbReference type="AlphaFoldDB" id="G5ANP7"/>
<dbReference type="InParanoid" id="G5ANP7"/>
<feature type="domain" description="EGF-like" evidence="8">
    <location>
        <begin position="89"/>
        <end position="122"/>
    </location>
</feature>
<gene>
    <name evidence="9" type="ORF">GW7_21465</name>
</gene>
<evidence type="ECO:0000256" key="3">
    <source>
        <dbReference type="ARBA" id="ARBA00023157"/>
    </source>
</evidence>
<evidence type="ECO:0000256" key="1">
    <source>
        <dbReference type="ARBA" id="ARBA00007384"/>
    </source>
</evidence>
<dbReference type="Gene3D" id="2.10.25.10">
    <property type="entry name" value="Laminin"/>
    <property type="match status" value="1"/>
</dbReference>
<dbReference type="CDD" id="cd00054">
    <property type="entry name" value="EGF_CA"/>
    <property type="match status" value="1"/>
</dbReference>
<reference evidence="9 10" key="1">
    <citation type="journal article" date="2011" name="Nature">
        <title>Genome sequencing reveals insights into physiology and longevity of the naked mole rat.</title>
        <authorList>
            <person name="Kim E.B."/>
            <person name="Fang X."/>
            <person name="Fushan A.A."/>
            <person name="Huang Z."/>
            <person name="Lobanov A.V."/>
            <person name="Han L."/>
            <person name="Marino S.M."/>
            <person name="Sun X."/>
            <person name="Turanov A.A."/>
            <person name="Yang P."/>
            <person name="Yim S.H."/>
            <person name="Zhao X."/>
            <person name="Kasaikina M.V."/>
            <person name="Stoletzki N."/>
            <person name="Peng C."/>
            <person name="Polak P."/>
            <person name="Xiong Z."/>
            <person name="Kiezun A."/>
            <person name="Zhu Y."/>
            <person name="Chen Y."/>
            <person name="Kryukov G.V."/>
            <person name="Zhang Q."/>
            <person name="Peshkin L."/>
            <person name="Yang L."/>
            <person name="Bronson R.T."/>
            <person name="Buffenstein R."/>
            <person name="Wang B."/>
            <person name="Han C."/>
            <person name="Li Q."/>
            <person name="Chen L."/>
            <person name="Zhao W."/>
            <person name="Sunyaev S.R."/>
            <person name="Park T.J."/>
            <person name="Zhang G."/>
            <person name="Wang J."/>
            <person name="Gladyshev V.N."/>
        </authorList>
    </citation>
    <scope>NUCLEOTIDE SEQUENCE [LARGE SCALE GENOMIC DNA]</scope>
</reference>
<evidence type="ECO:0000256" key="4">
    <source>
        <dbReference type="ARBA" id="ARBA00023180"/>
    </source>
</evidence>
<evidence type="ECO:0000259" key="8">
    <source>
        <dbReference type="PROSITE" id="PS50026"/>
    </source>
</evidence>
<accession>G5ANP7</accession>
<evidence type="ECO:0000256" key="6">
    <source>
        <dbReference type="SAM" id="MobiDB-lite"/>
    </source>
</evidence>
<dbReference type="GO" id="GO:0070697">
    <property type="term" value="F:activin receptor binding"/>
    <property type="evidence" value="ECO:0007669"/>
    <property type="project" value="UniProtKB-ARBA"/>
</dbReference>
<evidence type="ECO:0000256" key="5">
    <source>
        <dbReference type="PROSITE-ProRule" id="PRU00076"/>
    </source>
</evidence>
<dbReference type="Proteomes" id="UP000006813">
    <property type="component" value="Unassembled WGS sequence"/>
</dbReference>
<evidence type="ECO:0000313" key="9">
    <source>
        <dbReference type="EMBL" id="EHA98657.1"/>
    </source>
</evidence>
<dbReference type="InterPro" id="IPR019011">
    <property type="entry name" value="Cryptic/Cripto_CFC-dom"/>
</dbReference>
<dbReference type="FunFam" id="2.10.25.10:FF:000421">
    <property type="entry name" value="Teratocarcinoma-derived growth factor"/>
    <property type="match status" value="1"/>
</dbReference>
<protein>
    <submittedName>
        <fullName evidence="9">Teratocarcinoma-derived growth factor 1</fullName>
    </submittedName>
</protein>
<dbReference type="eggNOG" id="KOG1217">
    <property type="taxonomic scope" value="Eukaryota"/>
</dbReference>
<keyword evidence="7" id="KW-0812">Transmembrane</keyword>
<comment type="similarity">
    <text evidence="1">Belongs to the EGF-CFC (Cripto-1/FRL1/Cryptic) family.</text>
</comment>
<dbReference type="STRING" id="10181.G5ANP7"/>
<dbReference type="SUPFAM" id="SSF57196">
    <property type="entry name" value="EGF/Laminin"/>
    <property type="match status" value="2"/>
</dbReference>
<sequence>MPSGPSLQTFPMRNRFKASLLGNQSVIVILIVAVSHALDLGLVAGSGRREPARLSPGGLAFGSDRIRPQGEPPMRPGSSEFVPPVGIQDSKELNKTCCLNGGTCILGSFCACPPSFYGRNCERNTYTQKCGSLPHGSWLLPRKCSMCRCWLGQIRCFPQTFLPGCDAHMRDQHLVASGTRESAPLAGPAVLLPGICLFLQTRV</sequence>
<keyword evidence="7" id="KW-1133">Transmembrane helix</keyword>
<dbReference type="GO" id="GO:0038092">
    <property type="term" value="P:nodal signaling pathway"/>
    <property type="evidence" value="ECO:0007669"/>
    <property type="project" value="UniProtKB-ARBA"/>
</dbReference>
<comment type="caution">
    <text evidence="5">Lacks conserved residue(s) required for the propagation of feature annotation.</text>
</comment>
<name>G5ANP7_HETGA</name>
<dbReference type="Pfam" id="PF09443">
    <property type="entry name" value="CFC"/>
    <property type="match status" value="1"/>
</dbReference>
<feature type="transmembrane region" description="Helical" evidence="7">
    <location>
        <begin position="20"/>
        <end position="44"/>
    </location>
</feature>
<organism evidence="9 10">
    <name type="scientific">Heterocephalus glaber</name>
    <name type="common">Naked mole rat</name>
    <dbReference type="NCBI Taxonomy" id="10181"/>
    <lineage>
        <taxon>Eukaryota</taxon>
        <taxon>Metazoa</taxon>
        <taxon>Chordata</taxon>
        <taxon>Craniata</taxon>
        <taxon>Vertebrata</taxon>
        <taxon>Euteleostomi</taxon>
        <taxon>Mammalia</taxon>
        <taxon>Eutheria</taxon>
        <taxon>Euarchontoglires</taxon>
        <taxon>Glires</taxon>
        <taxon>Rodentia</taxon>
        <taxon>Hystricomorpha</taxon>
        <taxon>Bathyergidae</taxon>
        <taxon>Heterocephalus</taxon>
    </lineage>
</organism>
<proteinExistence type="inferred from homology"/>
<evidence type="ECO:0000256" key="7">
    <source>
        <dbReference type="SAM" id="Phobius"/>
    </source>
</evidence>
<keyword evidence="3 5" id="KW-1015">Disulfide bond</keyword>
<evidence type="ECO:0000256" key="2">
    <source>
        <dbReference type="ARBA" id="ARBA00022536"/>
    </source>
</evidence>
<dbReference type="PROSITE" id="PS00022">
    <property type="entry name" value="EGF_1"/>
    <property type="match status" value="1"/>
</dbReference>
<dbReference type="EMBL" id="JH166228">
    <property type="protein sequence ID" value="EHA98657.1"/>
    <property type="molecule type" value="Genomic_DNA"/>
</dbReference>
<feature type="region of interest" description="Disordered" evidence="6">
    <location>
        <begin position="57"/>
        <end position="80"/>
    </location>
</feature>